<organism evidence="2 3">
    <name type="scientific">Fusarium acutatum</name>
    <dbReference type="NCBI Taxonomy" id="78861"/>
    <lineage>
        <taxon>Eukaryota</taxon>
        <taxon>Fungi</taxon>
        <taxon>Dikarya</taxon>
        <taxon>Ascomycota</taxon>
        <taxon>Pezizomycotina</taxon>
        <taxon>Sordariomycetes</taxon>
        <taxon>Hypocreomycetidae</taxon>
        <taxon>Hypocreales</taxon>
        <taxon>Nectriaceae</taxon>
        <taxon>Fusarium</taxon>
        <taxon>Fusarium fujikuroi species complex</taxon>
    </lineage>
</organism>
<keyword evidence="2" id="KW-0808">Transferase</keyword>
<gene>
    <name evidence="2" type="ORF">FACUT_12204</name>
</gene>
<feature type="compositionally biased region" description="Basic and acidic residues" evidence="1">
    <location>
        <begin position="14"/>
        <end position="27"/>
    </location>
</feature>
<evidence type="ECO:0000313" key="2">
    <source>
        <dbReference type="EMBL" id="KAF4417459.1"/>
    </source>
</evidence>
<sequence>MGYYMSKLLRTESHNENSLQDSDRRGDVIGFPQPYQNPRSIDDDNNFPLDGKDITSVFDKELLLAFFTAPRLHDFGSVTVSRVSKDLVIKGGPVPKVHRAFAVDVPHNGNMFGTPLVDLQLVLMDYIKGSTVEKVWRSFDLARKKTVAQQVADVINKMQSTVLNHLPLGPIGKAQDETSQGPWFTDYGAGPFDTLKDLED</sequence>
<accession>A0A8H4NDT9</accession>
<dbReference type="OrthoDB" id="4177236at2759"/>
<dbReference type="Proteomes" id="UP000536711">
    <property type="component" value="Unassembled WGS sequence"/>
</dbReference>
<protein>
    <submittedName>
        <fullName evidence="2">Kinase-like (PK-like)</fullName>
    </submittedName>
</protein>
<reference evidence="2 3" key="1">
    <citation type="submission" date="2020-01" db="EMBL/GenBank/DDBJ databases">
        <title>Identification and distribution of gene clusters putatively required for synthesis of sphingolipid metabolism inhibitors in phylogenetically diverse species of the filamentous fungus Fusarium.</title>
        <authorList>
            <person name="Kim H.-S."/>
            <person name="Busman M."/>
            <person name="Brown D.W."/>
            <person name="Divon H."/>
            <person name="Uhlig S."/>
            <person name="Proctor R.H."/>
        </authorList>
    </citation>
    <scope>NUCLEOTIDE SEQUENCE [LARGE SCALE GENOMIC DNA]</scope>
    <source>
        <strain evidence="2 3">NRRL 13308</strain>
    </source>
</reference>
<comment type="caution">
    <text evidence="2">The sequence shown here is derived from an EMBL/GenBank/DDBJ whole genome shotgun (WGS) entry which is preliminary data.</text>
</comment>
<dbReference type="EMBL" id="JAADJF010000433">
    <property type="protein sequence ID" value="KAF4417459.1"/>
    <property type="molecule type" value="Genomic_DNA"/>
</dbReference>
<dbReference type="AlphaFoldDB" id="A0A8H4NDT9"/>
<proteinExistence type="predicted"/>
<dbReference type="GO" id="GO:0016301">
    <property type="term" value="F:kinase activity"/>
    <property type="evidence" value="ECO:0007669"/>
    <property type="project" value="UniProtKB-KW"/>
</dbReference>
<feature type="region of interest" description="Disordered" evidence="1">
    <location>
        <begin position="14"/>
        <end position="47"/>
    </location>
</feature>
<keyword evidence="2" id="KW-0418">Kinase</keyword>
<name>A0A8H4NDT9_9HYPO</name>
<keyword evidence="3" id="KW-1185">Reference proteome</keyword>
<evidence type="ECO:0000313" key="3">
    <source>
        <dbReference type="Proteomes" id="UP000536711"/>
    </source>
</evidence>
<evidence type="ECO:0000256" key="1">
    <source>
        <dbReference type="SAM" id="MobiDB-lite"/>
    </source>
</evidence>